<organism evidence="2 3">
    <name type="scientific">Calidithermus terrae</name>
    <dbReference type="NCBI Taxonomy" id="1408545"/>
    <lineage>
        <taxon>Bacteria</taxon>
        <taxon>Thermotogati</taxon>
        <taxon>Deinococcota</taxon>
        <taxon>Deinococci</taxon>
        <taxon>Thermales</taxon>
        <taxon>Thermaceae</taxon>
        <taxon>Calidithermus</taxon>
    </lineage>
</organism>
<comment type="caution">
    <text evidence="2">The sequence shown here is derived from an EMBL/GenBank/DDBJ whole genome shotgun (WGS) entry which is preliminary data.</text>
</comment>
<dbReference type="EMBL" id="QXDL01000168">
    <property type="protein sequence ID" value="RIH81508.1"/>
    <property type="molecule type" value="Genomic_DNA"/>
</dbReference>
<sequence length="234" mass="25125">MGFGGLRVWGSGPLEPAPRPWTGVQTVRHARSVPGATPQHSGGRAPPGALKNFFGNRRFRKVTPAKPVAPLTVQPPFLLLRPGGSVWASCRIARGRRASPAAWPLPSGGKQQEMERLEHAPDGRAERFQVIRPARSVDGGPEGLQSHHGHGDPDRGRVARIGEVPVPPALQVTHDPVELRALLALEVLSHQFQEALEGAPDPLARGKARVGFAFARYSLPCLSGPEIARSRGEI</sequence>
<feature type="region of interest" description="Disordered" evidence="1">
    <location>
        <begin position="136"/>
        <end position="156"/>
    </location>
</feature>
<evidence type="ECO:0000313" key="2">
    <source>
        <dbReference type="EMBL" id="RIH81508.1"/>
    </source>
</evidence>
<keyword evidence="3" id="KW-1185">Reference proteome</keyword>
<protein>
    <submittedName>
        <fullName evidence="2">Uncharacterized protein</fullName>
    </submittedName>
</protein>
<name>A0A399EC42_9DEIN</name>
<dbReference type="Proteomes" id="UP000265715">
    <property type="component" value="Unassembled WGS sequence"/>
</dbReference>
<evidence type="ECO:0000256" key="1">
    <source>
        <dbReference type="SAM" id="MobiDB-lite"/>
    </source>
</evidence>
<proteinExistence type="predicted"/>
<accession>A0A399EC42</accession>
<gene>
    <name evidence="2" type="ORF">Mterra_03111</name>
</gene>
<evidence type="ECO:0000313" key="3">
    <source>
        <dbReference type="Proteomes" id="UP000265715"/>
    </source>
</evidence>
<reference evidence="2 3" key="1">
    <citation type="submission" date="2018-08" db="EMBL/GenBank/DDBJ databases">
        <title>Meiothermus terrae DSM 26712 genome sequencing project.</title>
        <authorList>
            <person name="Da Costa M.S."/>
            <person name="Albuquerque L."/>
            <person name="Raposo P."/>
            <person name="Froufe H.J.C."/>
            <person name="Barroso C.S."/>
            <person name="Egas C."/>
        </authorList>
    </citation>
    <scope>NUCLEOTIDE SEQUENCE [LARGE SCALE GENOMIC DNA]</scope>
    <source>
        <strain evidence="2 3">DSM 26712</strain>
    </source>
</reference>
<dbReference type="AlphaFoldDB" id="A0A399EC42"/>